<dbReference type="KEGG" id="tum:CBW65_18560"/>
<dbReference type="AlphaFoldDB" id="A0A1Y0ITD3"/>
<keyword evidence="2" id="KW-1185">Reference proteome</keyword>
<evidence type="ECO:0000313" key="2">
    <source>
        <dbReference type="Proteomes" id="UP000195437"/>
    </source>
</evidence>
<accession>A0A1Y0ITD3</accession>
<reference evidence="2" key="1">
    <citation type="submission" date="2017-05" db="EMBL/GenBank/DDBJ databases">
        <authorList>
            <person name="Sung H."/>
        </authorList>
    </citation>
    <scope>NUCLEOTIDE SEQUENCE [LARGE SCALE GENOMIC DNA]</scope>
    <source>
        <strain evidence="2">AR23208</strain>
    </source>
</reference>
<proteinExistence type="predicted"/>
<evidence type="ECO:0000313" key="1">
    <source>
        <dbReference type="EMBL" id="ARU62745.1"/>
    </source>
</evidence>
<organism evidence="1 2">
    <name type="scientific">Tumebacillus avium</name>
    <dbReference type="NCBI Taxonomy" id="1903704"/>
    <lineage>
        <taxon>Bacteria</taxon>
        <taxon>Bacillati</taxon>
        <taxon>Bacillota</taxon>
        <taxon>Bacilli</taxon>
        <taxon>Bacillales</taxon>
        <taxon>Alicyclobacillaceae</taxon>
        <taxon>Tumebacillus</taxon>
    </lineage>
</organism>
<protein>
    <submittedName>
        <fullName evidence="1">Uncharacterized protein</fullName>
    </submittedName>
</protein>
<dbReference type="Proteomes" id="UP000195437">
    <property type="component" value="Chromosome"/>
</dbReference>
<sequence>MRWLWGGDRATVKGETQSPTLNLDTLSKEQRKVLYQFYLCWKNAEITAVEFMSKLNLKKNSFYKIVNEYEEQKDAS</sequence>
<gene>
    <name evidence="1" type="ORF">CBW65_18560</name>
</gene>
<name>A0A1Y0ITD3_9BACL</name>
<dbReference type="EMBL" id="CP021434">
    <property type="protein sequence ID" value="ARU62745.1"/>
    <property type="molecule type" value="Genomic_DNA"/>
</dbReference>